<feature type="region of interest" description="Disordered" evidence="1">
    <location>
        <begin position="1"/>
        <end position="30"/>
    </location>
</feature>
<dbReference type="NCBIfam" id="NF040509">
    <property type="entry name" value="Lacto_palin_RPT"/>
    <property type="match status" value="1"/>
</dbReference>
<reference evidence="2 3" key="1">
    <citation type="submission" date="2017-12" db="EMBL/GenBank/DDBJ databases">
        <title>Phylogenetic diversity of female urinary microbiome.</title>
        <authorList>
            <person name="Thomas-White K."/>
            <person name="Wolfe A.J."/>
        </authorList>
    </citation>
    <scope>NUCLEOTIDE SEQUENCE [LARGE SCALE GENOMIC DNA]</scope>
    <source>
        <strain evidence="2 3">UMB0004</strain>
    </source>
</reference>
<proteinExistence type="predicted"/>
<evidence type="ECO:0000256" key="1">
    <source>
        <dbReference type="SAM" id="MobiDB-lite"/>
    </source>
</evidence>
<accession>A0AAP8LXB9</accession>
<dbReference type="AlphaFoldDB" id="A0AAP8LXB9"/>
<protein>
    <submittedName>
        <fullName evidence="2">Malolactic regulator</fullName>
    </submittedName>
</protein>
<dbReference type="EMBL" id="PKJX01000001">
    <property type="protein sequence ID" value="PLA58909.1"/>
    <property type="molecule type" value="Genomic_DNA"/>
</dbReference>
<organism evidence="2 3">
    <name type="scientific">Lacticaseibacillus rhamnosus</name>
    <name type="common">Lactobacillus rhamnosus</name>
    <dbReference type="NCBI Taxonomy" id="47715"/>
    <lineage>
        <taxon>Bacteria</taxon>
        <taxon>Bacillati</taxon>
        <taxon>Bacillota</taxon>
        <taxon>Bacilli</taxon>
        <taxon>Lactobacillales</taxon>
        <taxon>Lactobacillaceae</taxon>
        <taxon>Lacticaseibacillus</taxon>
    </lineage>
</organism>
<sequence>MTRSPAQKPACKDLERNGQKRAITSEATYTPVSNRAGSRSVLVAVFSKNQYNETQQNFKGGVFGAEKEKEQIPENDNY</sequence>
<evidence type="ECO:0000313" key="3">
    <source>
        <dbReference type="Proteomes" id="UP000234212"/>
    </source>
</evidence>
<evidence type="ECO:0000313" key="2">
    <source>
        <dbReference type="EMBL" id="PLA58909.1"/>
    </source>
</evidence>
<dbReference type="AntiFam" id="ANF00266">
    <property type="entry name" value="DNA repeat translations related to WP_020751851.1"/>
</dbReference>
<name>A0AAP8LXB9_LACRH</name>
<dbReference type="Proteomes" id="UP000234212">
    <property type="component" value="Unassembled WGS sequence"/>
</dbReference>
<comment type="caution">
    <text evidence="2">The sequence shown here is derived from an EMBL/GenBank/DDBJ whole genome shotgun (WGS) entry which is preliminary data.</text>
</comment>
<gene>
    <name evidence="2" type="ORF">CYJ91_02915</name>
</gene>